<proteinExistence type="inferred from homology"/>
<feature type="compositionally biased region" description="Basic residues" evidence="6">
    <location>
        <begin position="575"/>
        <end position="590"/>
    </location>
</feature>
<dbReference type="InterPro" id="IPR017853">
    <property type="entry name" value="GH"/>
</dbReference>
<keyword evidence="5" id="KW-0326">Glycosidase</keyword>
<evidence type="ECO:0000256" key="6">
    <source>
        <dbReference type="SAM" id="MobiDB-lite"/>
    </source>
</evidence>
<feature type="region of interest" description="Disordered" evidence="6">
    <location>
        <begin position="602"/>
        <end position="639"/>
    </location>
</feature>
<evidence type="ECO:0000256" key="1">
    <source>
        <dbReference type="ARBA" id="ARBA00007951"/>
    </source>
</evidence>
<dbReference type="PANTHER" id="PTHR10030">
    <property type="entry name" value="ALPHA-L-FUCOSIDASE"/>
    <property type="match status" value="1"/>
</dbReference>
<dbReference type="EMBL" id="CP060717">
    <property type="protein sequence ID" value="QNN65137.1"/>
    <property type="molecule type" value="Genomic_DNA"/>
</dbReference>
<dbReference type="GO" id="GO:0006004">
    <property type="term" value="P:fucose metabolic process"/>
    <property type="evidence" value="ECO:0007669"/>
    <property type="project" value="TreeGrafter"/>
</dbReference>
<dbReference type="Gene3D" id="2.60.40.1180">
    <property type="entry name" value="Golgi alpha-mannosidase II"/>
    <property type="match status" value="1"/>
</dbReference>
<dbReference type="AlphaFoldDB" id="A0A7G9SBB2"/>
<dbReference type="InterPro" id="IPR057739">
    <property type="entry name" value="Glyco_hydro_29_N"/>
</dbReference>
<dbReference type="GO" id="GO:0004560">
    <property type="term" value="F:alpha-L-fucosidase activity"/>
    <property type="evidence" value="ECO:0007669"/>
    <property type="project" value="InterPro"/>
</dbReference>
<dbReference type="InterPro" id="IPR013780">
    <property type="entry name" value="Glyco_hydro_b"/>
</dbReference>
<evidence type="ECO:0000256" key="5">
    <source>
        <dbReference type="ARBA" id="ARBA00023295"/>
    </source>
</evidence>
<dbReference type="Pfam" id="PF01120">
    <property type="entry name" value="Alpha_L_fucos"/>
    <property type="match status" value="1"/>
</dbReference>
<evidence type="ECO:0000256" key="2">
    <source>
        <dbReference type="ARBA" id="ARBA00012662"/>
    </source>
</evidence>
<reference evidence="8 9" key="1">
    <citation type="submission" date="2020-08" db="EMBL/GenBank/DDBJ databases">
        <title>Genome sequence of Sphingomonas rhizophila KACC 19189T.</title>
        <authorList>
            <person name="Hyun D.-W."/>
            <person name="Bae J.-W."/>
        </authorList>
    </citation>
    <scope>NUCLEOTIDE SEQUENCE [LARGE SCALE GENOMIC DNA]</scope>
    <source>
        <strain evidence="8 9">KACC 19189</strain>
    </source>
</reference>
<gene>
    <name evidence="8" type="ORF">H9L12_00260</name>
</gene>
<keyword evidence="9" id="KW-1185">Reference proteome</keyword>
<comment type="similarity">
    <text evidence="1">Belongs to the glycosyl hydrolase 29 family.</text>
</comment>
<dbReference type="PROSITE" id="PS51318">
    <property type="entry name" value="TAT"/>
    <property type="match status" value="1"/>
</dbReference>
<dbReference type="SUPFAM" id="SSF51445">
    <property type="entry name" value="(Trans)glycosidases"/>
    <property type="match status" value="1"/>
</dbReference>
<feature type="compositionally biased region" description="Basic residues" evidence="6">
    <location>
        <begin position="602"/>
        <end position="612"/>
    </location>
</feature>
<dbReference type="InterPro" id="IPR000933">
    <property type="entry name" value="Glyco_hydro_29"/>
</dbReference>
<evidence type="ECO:0000259" key="7">
    <source>
        <dbReference type="Pfam" id="PF01120"/>
    </source>
</evidence>
<protein>
    <recommendedName>
        <fullName evidence="2">alpha-L-fucosidase</fullName>
        <ecNumber evidence="2">3.2.1.51</ecNumber>
    </recommendedName>
</protein>
<dbReference type="GO" id="GO:0016139">
    <property type="term" value="P:glycoside catabolic process"/>
    <property type="evidence" value="ECO:0007669"/>
    <property type="project" value="TreeGrafter"/>
</dbReference>
<name>A0A7G9SBB2_9SPHN</name>
<feature type="compositionally biased region" description="Basic residues" evidence="6">
    <location>
        <begin position="620"/>
        <end position="632"/>
    </location>
</feature>
<evidence type="ECO:0000313" key="9">
    <source>
        <dbReference type="Proteomes" id="UP000515955"/>
    </source>
</evidence>
<keyword evidence="3" id="KW-0732">Signal</keyword>
<dbReference type="SMART" id="SM00812">
    <property type="entry name" value="Alpha_L_fucos"/>
    <property type="match status" value="1"/>
</dbReference>
<feature type="domain" description="Glycoside hydrolase family 29 N-terminal" evidence="7">
    <location>
        <begin position="46"/>
        <end position="443"/>
    </location>
</feature>
<dbReference type="GO" id="GO:0005764">
    <property type="term" value="C:lysosome"/>
    <property type="evidence" value="ECO:0007669"/>
    <property type="project" value="TreeGrafter"/>
</dbReference>
<dbReference type="PANTHER" id="PTHR10030:SF37">
    <property type="entry name" value="ALPHA-L-FUCOSIDASE-RELATED"/>
    <property type="match status" value="1"/>
</dbReference>
<evidence type="ECO:0000256" key="4">
    <source>
        <dbReference type="ARBA" id="ARBA00022801"/>
    </source>
</evidence>
<dbReference type="Proteomes" id="UP000515955">
    <property type="component" value="Chromosome"/>
</dbReference>
<dbReference type="InterPro" id="IPR006311">
    <property type="entry name" value="TAT_signal"/>
</dbReference>
<evidence type="ECO:0000256" key="3">
    <source>
        <dbReference type="ARBA" id="ARBA00022729"/>
    </source>
</evidence>
<accession>A0A7G9SBB2</accession>
<evidence type="ECO:0000313" key="8">
    <source>
        <dbReference type="EMBL" id="QNN65137.1"/>
    </source>
</evidence>
<dbReference type="EC" id="3.2.1.51" evidence="2"/>
<sequence length="655" mass="73626">MANRRRDGDEQLDFVAEFETRGSSGLSRRVVLAGGAAATGALATPSIAATQKVYASWQSLRDNYRTPDWYRDCKFGIWSHWGPQSVPEQGDWYGRFLYMQGHPMYAHHLARYGHPADTGMMDILHRWTAERWQPEALMKKFVAAGARYFVSLASHHDNLDCYASRHHPWNSLRVGPRRDVVGIWARAARRAGLKFGVSNHASHSWHWYQPAYGYDPEGPRRGQRYDAFRLRKSDGRGRWWEGLDPQQLYTGPSMVAPDGLATIKAMNDWHDAHDGQWTEEAPPYGPFARQWLLRQKDLVERYRPDFLYFDNYELPFGSIGLVAAAHYLNQAAARGQPVVMTAKKPTARSEGAFTEDVERGFSDRLRAVPWQTDTCLGDWFYNRGRFTDKSYKSARDVIQRLADVVAKNGNLLLSVPQRGDGTIDSEEDAILDGIGGWLRVNGEAIYASRPWRQFGEGPTSLTAGMQNEGAFKGFAAGDIRFTTRGGSLYALVLVPEPNGGRITVNSLPTGRASVAAVRMVGGGPLPFRQDDGGLHVTLPAGLGIVPVLKIDGELEHEVAGIFGSGDGGGGETRRRASRYRHRPRRPPRPRLRPAHLRAIRRASRHRHLRRHLGGQGQRHSERRRLSQGRHCRPQGTKGPIRAVARRMLRRRISLA</sequence>
<organism evidence="8 9">
    <name type="scientific">Sphingomonas rhizophila</name>
    <dbReference type="NCBI Taxonomy" id="2071607"/>
    <lineage>
        <taxon>Bacteria</taxon>
        <taxon>Pseudomonadati</taxon>
        <taxon>Pseudomonadota</taxon>
        <taxon>Alphaproteobacteria</taxon>
        <taxon>Sphingomonadales</taxon>
        <taxon>Sphingomonadaceae</taxon>
        <taxon>Sphingomonas</taxon>
    </lineage>
</organism>
<dbReference type="KEGG" id="srhi:H9L12_00260"/>
<dbReference type="Gene3D" id="3.20.20.80">
    <property type="entry name" value="Glycosidases"/>
    <property type="match status" value="1"/>
</dbReference>
<keyword evidence="4" id="KW-0378">Hydrolase</keyword>
<feature type="region of interest" description="Disordered" evidence="6">
    <location>
        <begin position="561"/>
        <end position="590"/>
    </location>
</feature>